<dbReference type="Pfam" id="PF19581">
    <property type="entry name" value="Glyoxalase_7"/>
    <property type="match status" value="1"/>
</dbReference>
<organism evidence="2 3">
    <name type="scientific">Asanoa iriomotensis</name>
    <dbReference type="NCBI Taxonomy" id="234613"/>
    <lineage>
        <taxon>Bacteria</taxon>
        <taxon>Bacillati</taxon>
        <taxon>Actinomycetota</taxon>
        <taxon>Actinomycetes</taxon>
        <taxon>Micromonosporales</taxon>
        <taxon>Micromonosporaceae</taxon>
        <taxon>Asanoa</taxon>
    </lineage>
</organism>
<proteinExistence type="predicted"/>
<dbReference type="RefSeq" id="WP_203702688.1">
    <property type="nucleotide sequence ID" value="NZ_BAAALU010000004.1"/>
</dbReference>
<name>A0ABQ4C1U9_9ACTN</name>
<dbReference type="SUPFAM" id="SSF54593">
    <property type="entry name" value="Glyoxalase/Bleomycin resistance protein/Dihydroxybiphenyl dioxygenase"/>
    <property type="match status" value="1"/>
</dbReference>
<dbReference type="EMBL" id="BONC01000017">
    <property type="protein sequence ID" value="GIF56761.1"/>
    <property type="molecule type" value="Genomic_DNA"/>
</dbReference>
<sequence>METTLRLSEESVAGGATVTIHMGDVDDVRKELVARWPDVPEVEEVFWGYRILYLTDPFGNRLQLSEPLDPYQRAAMPRWT</sequence>
<evidence type="ECO:0000313" key="3">
    <source>
        <dbReference type="Proteomes" id="UP000624325"/>
    </source>
</evidence>
<reference evidence="2 3" key="1">
    <citation type="submission" date="2021-01" db="EMBL/GenBank/DDBJ databases">
        <title>Whole genome shotgun sequence of Asanoa iriomotensis NBRC 100142.</title>
        <authorList>
            <person name="Komaki H."/>
            <person name="Tamura T."/>
        </authorList>
    </citation>
    <scope>NUCLEOTIDE SEQUENCE [LARGE SCALE GENOMIC DNA]</scope>
    <source>
        <strain evidence="2 3">NBRC 100142</strain>
    </source>
</reference>
<evidence type="ECO:0000313" key="2">
    <source>
        <dbReference type="EMBL" id="GIF56761.1"/>
    </source>
</evidence>
<dbReference type="Proteomes" id="UP000624325">
    <property type="component" value="Unassembled WGS sequence"/>
</dbReference>
<evidence type="ECO:0000256" key="1">
    <source>
        <dbReference type="ARBA" id="ARBA00023251"/>
    </source>
</evidence>
<gene>
    <name evidence="2" type="ORF">Air01nite_28560</name>
</gene>
<dbReference type="Gene3D" id="3.10.180.10">
    <property type="entry name" value="2,3-Dihydroxybiphenyl 1,2-Dioxygenase, domain 1"/>
    <property type="match status" value="1"/>
</dbReference>
<keyword evidence="1" id="KW-0046">Antibiotic resistance</keyword>
<evidence type="ECO:0008006" key="4">
    <source>
        <dbReference type="Google" id="ProtNLM"/>
    </source>
</evidence>
<accession>A0ABQ4C1U9</accession>
<keyword evidence="3" id="KW-1185">Reference proteome</keyword>
<dbReference type="InterPro" id="IPR029068">
    <property type="entry name" value="Glyas_Bleomycin-R_OHBP_Dase"/>
</dbReference>
<comment type="caution">
    <text evidence="2">The sequence shown here is derived from an EMBL/GenBank/DDBJ whole genome shotgun (WGS) entry which is preliminary data.</text>
</comment>
<dbReference type="InterPro" id="IPR000335">
    <property type="entry name" value="Bleomycin-R"/>
</dbReference>
<protein>
    <recommendedName>
        <fullName evidence="4">VOC domain-containing protein</fullName>
    </recommendedName>
</protein>